<dbReference type="SUPFAM" id="SSF53756">
    <property type="entry name" value="UDP-Glycosyltransferase/glycogen phosphorylase"/>
    <property type="match status" value="1"/>
</dbReference>
<dbReference type="RefSeq" id="WP_190464795.1">
    <property type="nucleotide sequence ID" value="NZ_JACJPW010000029.1"/>
</dbReference>
<proteinExistence type="predicted"/>
<evidence type="ECO:0000259" key="2">
    <source>
        <dbReference type="Pfam" id="PF13439"/>
    </source>
</evidence>
<dbReference type="InterPro" id="IPR001296">
    <property type="entry name" value="Glyco_trans_1"/>
</dbReference>
<evidence type="ECO:0000313" key="3">
    <source>
        <dbReference type="EMBL" id="MBD2181985.1"/>
    </source>
</evidence>
<dbReference type="Gene3D" id="3.40.50.2000">
    <property type="entry name" value="Glycogen Phosphorylase B"/>
    <property type="match status" value="2"/>
</dbReference>
<evidence type="ECO:0000259" key="1">
    <source>
        <dbReference type="Pfam" id="PF00534"/>
    </source>
</evidence>
<dbReference type="Proteomes" id="UP000641646">
    <property type="component" value="Unassembled WGS sequence"/>
</dbReference>
<evidence type="ECO:0000313" key="4">
    <source>
        <dbReference type="Proteomes" id="UP000641646"/>
    </source>
</evidence>
<dbReference type="PANTHER" id="PTHR12526">
    <property type="entry name" value="GLYCOSYLTRANSFERASE"/>
    <property type="match status" value="1"/>
</dbReference>
<dbReference type="EMBL" id="JACJPW010000029">
    <property type="protein sequence ID" value="MBD2181985.1"/>
    <property type="molecule type" value="Genomic_DNA"/>
</dbReference>
<dbReference type="AlphaFoldDB" id="A0A926ZGH1"/>
<dbReference type="GO" id="GO:0016757">
    <property type="term" value="F:glycosyltransferase activity"/>
    <property type="evidence" value="ECO:0007669"/>
    <property type="project" value="InterPro"/>
</dbReference>
<dbReference type="InterPro" id="IPR028098">
    <property type="entry name" value="Glyco_trans_4-like_N"/>
</dbReference>
<name>A0A926ZGH1_9CYAN</name>
<dbReference type="Pfam" id="PF00534">
    <property type="entry name" value="Glycos_transf_1"/>
    <property type="match status" value="1"/>
</dbReference>
<reference evidence="3" key="2">
    <citation type="submission" date="2020-08" db="EMBL/GenBank/DDBJ databases">
        <authorList>
            <person name="Chen M."/>
            <person name="Teng W."/>
            <person name="Zhao L."/>
            <person name="Hu C."/>
            <person name="Zhou Y."/>
            <person name="Han B."/>
            <person name="Song L."/>
            <person name="Shu W."/>
        </authorList>
    </citation>
    <scope>NUCLEOTIDE SEQUENCE</scope>
    <source>
        <strain evidence="3">FACHB-1375</strain>
    </source>
</reference>
<reference evidence="3" key="1">
    <citation type="journal article" date="2015" name="ISME J.">
        <title>Draft Genome Sequence of Streptomyces incarnatus NRRL8089, which Produces the Nucleoside Antibiotic Sinefungin.</title>
        <authorList>
            <person name="Oshima K."/>
            <person name="Hattori M."/>
            <person name="Shimizu H."/>
            <person name="Fukuda K."/>
            <person name="Nemoto M."/>
            <person name="Inagaki K."/>
            <person name="Tamura T."/>
        </authorList>
    </citation>
    <scope>NUCLEOTIDE SEQUENCE</scope>
    <source>
        <strain evidence="3">FACHB-1375</strain>
    </source>
</reference>
<feature type="domain" description="Glycosyl transferase family 1" evidence="1">
    <location>
        <begin position="239"/>
        <end position="385"/>
    </location>
</feature>
<comment type="caution">
    <text evidence="3">The sequence shown here is derived from an EMBL/GenBank/DDBJ whole genome shotgun (WGS) entry which is preliminary data.</text>
</comment>
<dbReference type="Pfam" id="PF13439">
    <property type="entry name" value="Glyco_transf_4"/>
    <property type="match status" value="1"/>
</dbReference>
<sequence>MPDRYPMEKPSYASGKGSPASRLPVILGIESTKKQERSIKNMKILLLSVHPPHGGGSAHSSQELACGLRNIGHEVLQIAPYKVPNNLAQYPGLIWIQADFPNDLSITSQALSDIDREVQIAYQIHGPFDFVILGRESFLWHLPAIRRVHHDKPVILICRGAYINRLASSDPIDPQLRRQLLNLYQGCDKIVCIARHLAESIERVVGVTNTVFLPNPINLPPFNPSTNLPPFHPTSNYQQIAKEPIRLLMAAQLKARKRPLDAVEIVRNLSLAGVNVHLTVCGDGPDRAEMLHRIKSYGLEERIVLKGSVSRQQVLDCMNNAETVLLCSDNEGRPRVLQEAIAAGKGIVAYDNPGSREVVNEWLESWPLGRLVPIGDIFAAGEAILDLARYFRSQPEPLPPPQLPNPIEVLYDYESMLKNLKLPALEAVF</sequence>
<gene>
    <name evidence="3" type="ORF">H6G03_12860</name>
</gene>
<protein>
    <submittedName>
        <fullName evidence="3">Glycosyltransferase family 4 protein</fullName>
    </submittedName>
</protein>
<dbReference type="CDD" id="cd03801">
    <property type="entry name" value="GT4_PimA-like"/>
    <property type="match status" value="1"/>
</dbReference>
<keyword evidence="4" id="KW-1185">Reference proteome</keyword>
<feature type="domain" description="Glycosyltransferase subfamily 4-like N-terminal" evidence="2">
    <location>
        <begin position="55"/>
        <end position="219"/>
    </location>
</feature>
<accession>A0A926ZGH1</accession>
<organism evidence="3 4">
    <name type="scientific">Aerosakkonema funiforme FACHB-1375</name>
    <dbReference type="NCBI Taxonomy" id="2949571"/>
    <lineage>
        <taxon>Bacteria</taxon>
        <taxon>Bacillati</taxon>
        <taxon>Cyanobacteriota</taxon>
        <taxon>Cyanophyceae</taxon>
        <taxon>Oscillatoriophycideae</taxon>
        <taxon>Aerosakkonematales</taxon>
        <taxon>Aerosakkonemataceae</taxon>
        <taxon>Aerosakkonema</taxon>
    </lineage>
</organism>